<keyword evidence="1 3" id="KW-0597">Phosphoprotein</keyword>
<evidence type="ECO:0000259" key="4">
    <source>
        <dbReference type="PROSITE" id="PS50110"/>
    </source>
</evidence>
<dbReference type="Pfam" id="PF00072">
    <property type="entry name" value="Response_reg"/>
    <property type="match status" value="1"/>
</dbReference>
<dbReference type="Pfam" id="PF00196">
    <property type="entry name" value="GerE"/>
    <property type="match status" value="1"/>
</dbReference>
<dbReference type="GO" id="GO:0006355">
    <property type="term" value="P:regulation of DNA-templated transcription"/>
    <property type="evidence" value="ECO:0007669"/>
    <property type="project" value="InterPro"/>
</dbReference>
<dbReference type="Proteomes" id="UP000442535">
    <property type="component" value="Unassembled WGS sequence"/>
</dbReference>
<dbReference type="SUPFAM" id="SSF46894">
    <property type="entry name" value="C-terminal effector domain of the bipartite response regulators"/>
    <property type="match status" value="1"/>
</dbReference>
<dbReference type="InterPro" id="IPR016032">
    <property type="entry name" value="Sig_transdc_resp-reg_C-effctor"/>
</dbReference>
<gene>
    <name evidence="5" type="ORF">FYJ63_07700</name>
</gene>
<dbReference type="SMART" id="SM00448">
    <property type="entry name" value="REC"/>
    <property type="match status" value="1"/>
</dbReference>
<dbReference type="Gene3D" id="3.40.50.2300">
    <property type="match status" value="1"/>
</dbReference>
<evidence type="ECO:0000256" key="3">
    <source>
        <dbReference type="PROSITE-ProRule" id="PRU00169"/>
    </source>
</evidence>
<comment type="caution">
    <text evidence="5">The sequence shown here is derived from an EMBL/GenBank/DDBJ whole genome shotgun (WGS) entry which is preliminary data.</text>
</comment>
<evidence type="ECO:0000256" key="2">
    <source>
        <dbReference type="ARBA" id="ARBA00023125"/>
    </source>
</evidence>
<dbReference type="SMART" id="SM00421">
    <property type="entry name" value="HTH_LUXR"/>
    <property type="match status" value="1"/>
</dbReference>
<dbReference type="SUPFAM" id="SSF52172">
    <property type="entry name" value="CheY-like"/>
    <property type="match status" value="1"/>
</dbReference>
<dbReference type="CDD" id="cd17535">
    <property type="entry name" value="REC_NarL-like"/>
    <property type="match status" value="1"/>
</dbReference>
<proteinExistence type="predicted"/>
<dbReference type="InterPro" id="IPR058245">
    <property type="entry name" value="NreC/VraR/RcsB-like_REC"/>
</dbReference>
<sequence length="221" mass="24340">MTQNNSGTIRVLFVDDDEIYRENTVKALNANPRLEVVAKATSGEEALEIADNTDFDVMLLDVTMPGLDGIETLQRLNAVHPNCVVLMLTAFERPESLQQALSSGARGFLTKESTVGEIREACEKALRGEQVLGTEPLKRITDFYVKGTPEVDEEFMAKYHELSPRHQKVVVGLAKGLTNREIARLIGVTEASATTYIKEALSQMGTRRVQLAYKAAKSGLL</sequence>
<dbReference type="GO" id="GO:0000160">
    <property type="term" value="P:phosphorelay signal transduction system"/>
    <property type="evidence" value="ECO:0007669"/>
    <property type="project" value="InterPro"/>
</dbReference>
<dbReference type="RefSeq" id="WP_154545452.1">
    <property type="nucleotide sequence ID" value="NZ_VUMY01000013.1"/>
</dbReference>
<name>A0A7K0K3Q5_9ACTO</name>
<dbReference type="PROSITE" id="PS50110">
    <property type="entry name" value="RESPONSE_REGULATORY"/>
    <property type="match status" value="1"/>
</dbReference>
<dbReference type="PANTHER" id="PTHR43214">
    <property type="entry name" value="TWO-COMPONENT RESPONSE REGULATOR"/>
    <property type="match status" value="1"/>
</dbReference>
<protein>
    <submittedName>
        <fullName evidence="5">Response regulator transcription factor</fullName>
    </submittedName>
</protein>
<keyword evidence="6" id="KW-1185">Reference proteome</keyword>
<evidence type="ECO:0000313" key="6">
    <source>
        <dbReference type="Proteomes" id="UP000442535"/>
    </source>
</evidence>
<reference evidence="5 6" key="1">
    <citation type="submission" date="2019-08" db="EMBL/GenBank/DDBJ databases">
        <title>In-depth cultivation of the pig gut microbiome towards novel bacterial diversity and tailored functional studies.</title>
        <authorList>
            <person name="Wylensek D."/>
            <person name="Hitch T.C.A."/>
            <person name="Clavel T."/>
        </authorList>
    </citation>
    <scope>NUCLEOTIDE SEQUENCE [LARGE SCALE GENOMIC DNA]</scope>
    <source>
        <strain evidence="5 6">RF-GAM-744-WT-7</strain>
    </source>
</reference>
<dbReference type="InterPro" id="IPR001789">
    <property type="entry name" value="Sig_transdc_resp-reg_receiver"/>
</dbReference>
<accession>A0A7K0K3Q5</accession>
<dbReference type="InterPro" id="IPR000792">
    <property type="entry name" value="Tscrpt_reg_LuxR_C"/>
</dbReference>
<feature type="modified residue" description="4-aspartylphosphate" evidence="3">
    <location>
        <position position="61"/>
    </location>
</feature>
<evidence type="ECO:0000256" key="1">
    <source>
        <dbReference type="ARBA" id="ARBA00022553"/>
    </source>
</evidence>
<dbReference type="InterPro" id="IPR039420">
    <property type="entry name" value="WalR-like"/>
</dbReference>
<dbReference type="EMBL" id="VUMY01000013">
    <property type="protein sequence ID" value="MST50117.1"/>
    <property type="molecule type" value="Genomic_DNA"/>
</dbReference>
<keyword evidence="2" id="KW-0238">DNA-binding</keyword>
<dbReference type="GO" id="GO:0003677">
    <property type="term" value="F:DNA binding"/>
    <property type="evidence" value="ECO:0007669"/>
    <property type="project" value="UniProtKB-KW"/>
</dbReference>
<dbReference type="AlphaFoldDB" id="A0A7K0K3Q5"/>
<feature type="domain" description="Response regulatory" evidence="4">
    <location>
        <begin position="10"/>
        <end position="126"/>
    </location>
</feature>
<evidence type="ECO:0000313" key="5">
    <source>
        <dbReference type="EMBL" id="MST50117.1"/>
    </source>
</evidence>
<dbReference type="InterPro" id="IPR011006">
    <property type="entry name" value="CheY-like_superfamily"/>
</dbReference>
<organism evidence="5 6">
    <name type="scientific">Mobiluncus porci</name>
    <dbReference type="NCBI Taxonomy" id="2652278"/>
    <lineage>
        <taxon>Bacteria</taxon>
        <taxon>Bacillati</taxon>
        <taxon>Actinomycetota</taxon>
        <taxon>Actinomycetes</taxon>
        <taxon>Actinomycetales</taxon>
        <taxon>Actinomycetaceae</taxon>
        <taxon>Mobiluncus</taxon>
    </lineage>
</organism>